<comment type="caution">
    <text evidence="1">The sequence shown here is derived from an EMBL/GenBank/DDBJ whole genome shotgun (WGS) entry which is preliminary data.</text>
</comment>
<dbReference type="AlphaFoldDB" id="A0AAW4VTR0"/>
<dbReference type="RefSeq" id="WP_227279666.1">
    <property type="nucleotide sequence ID" value="NZ_JAJDKR010000017.1"/>
</dbReference>
<reference evidence="1" key="1">
    <citation type="submission" date="2021-10" db="EMBL/GenBank/DDBJ databases">
        <title>Collection of gut derived symbiotic bacterial strains cultured from healthy donors.</title>
        <authorList>
            <person name="Lin H."/>
            <person name="Littmann E."/>
            <person name="Kohout C."/>
            <person name="Pamer E.G."/>
        </authorList>
    </citation>
    <scope>NUCLEOTIDE SEQUENCE</scope>
    <source>
        <strain evidence="1">DFI.4.48</strain>
    </source>
</reference>
<dbReference type="SUPFAM" id="SSF53474">
    <property type="entry name" value="alpha/beta-Hydrolases"/>
    <property type="match status" value="1"/>
</dbReference>
<protein>
    <recommendedName>
        <fullName evidence="3">Alpha/beta hydrolase</fullName>
    </recommendedName>
</protein>
<sequence length="185" mass="21855">MNKEGIMIYLVMKGQDKFVEKVKAYFQKSLYLLEVIVINDWQDELSFESKAGKNLLHTIKKIKQKNAFLKCYISGYSLAGLFSLYAMHELDLEGAVCVSGSLWKEGWLDYLKEHPINHKKIYLSLGSKEHKTRNVLMKNVLKNTLETYEIYQKENQCIFEKNVGNHFFQSEERMMKGWDYILYEK</sequence>
<evidence type="ECO:0000313" key="1">
    <source>
        <dbReference type="EMBL" id="MCB8610510.1"/>
    </source>
</evidence>
<name>A0AAW4VTR0_9FIRM</name>
<organism evidence="1 2">
    <name type="scientific">Faecalibacillus faecis</name>
    <dbReference type="NCBI Taxonomy" id="1982628"/>
    <lineage>
        <taxon>Bacteria</taxon>
        <taxon>Bacillati</taxon>
        <taxon>Bacillota</taxon>
        <taxon>Erysipelotrichia</taxon>
        <taxon>Erysipelotrichales</taxon>
        <taxon>Coprobacillaceae</taxon>
        <taxon>Faecalibacillus</taxon>
    </lineage>
</organism>
<dbReference type="EMBL" id="JAJDKZ010000019">
    <property type="protein sequence ID" value="MCB8610510.1"/>
    <property type="molecule type" value="Genomic_DNA"/>
</dbReference>
<proteinExistence type="predicted"/>
<dbReference type="InterPro" id="IPR029058">
    <property type="entry name" value="AB_hydrolase_fold"/>
</dbReference>
<evidence type="ECO:0008006" key="3">
    <source>
        <dbReference type="Google" id="ProtNLM"/>
    </source>
</evidence>
<accession>A0AAW4VTR0</accession>
<evidence type="ECO:0000313" key="2">
    <source>
        <dbReference type="Proteomes" id="UP001198439"/>
    </source>
</evidence>
<dbReference type="Proteomes" id="UP001198439">
    <property type="component" value="Unassembled WGS sequence"/>
</dbReference>
<dbReference type="Gene3D" id="3.40.50.1820">
    <property type="entry name" value="alpha/beta hydrolase"/>
    <property type="match status" value="1"/>
</dbReference>
<gene>
    <name evidence="1" type="ORF">LJD69_07885</name>
</gene>